<dbReference type="Pfam" id="PF13305">
    <property type="entry name" value="TetR_C_33"/>
    <property type="match status" value="1"/>
</dbReference>
<dbReference type="SUPFAM" id="SSF48498">
    <property type="entry name" value="Tetracyclin repressor-like, C-terminal domain"/>
    <property type="match status" value="1"/>
</dbReference>
<dbReference type="PROSITE" id="PS50977">
    <property type="entry name" value="HTH_TETR_2"/>
    <property type="match status" value="1"/>
</dbReference>
<keyword evidence="7" id="KW-1185">Reference proteome</keyword>
<evidence type="ECO:0000256" key="4">
    <source>
        <dbReference type="PROSITE-ProRule" id="PRU00335"/>
    </source>
</evidence>
<evidence type="ECO:0000313" key="6">
    <source>
        <dbReference type="EMBL" id="MFC0211647.1"/>
    </source>
</evidence>
<dbReference type="SUPFAM" id="SSF46689">
    <property type="entry name" value="Homeodomain-like"/>
    <property type="match status" value="1"/>
</dbReference>
<dbReference type="InterPro" id="IPR001647">
    <property type="entry name" value="HTH_TetR"/>
</dbReference>
<feature type="DNA-binding region" description="H-T-H motif" evidence="4">
    <location>
        <begin position="29"/>
        <end position="48"/>
    </location>
</feature>
<dbReference type="InterPro" id="IPR036271">
    <property type="entry name" value="Tet_transcr_reg_TetR-rel_C_sf"/>
</dbReference>
<dbReference type="RefSeq" id="WP_377468700.1">
    <property type="nucleotide sequence ID" value="NZ_JBHLWN010000021.1"/>
</dbReference>
<keyword evidence="1" id="KW-0805">Transcription regulation</keyword>
<evidence type="ECO:0000256" key="3">
    <source>
        <dbReference type="ARBA" id="ARBA00023163"/>
    </source>
</evidence>
<reference evidence="6 7" key="1">
    <citation type="submission" date="2024-09" db="EMBL/GenBank/DDBJ databases">
        <authorList>
            <person name="Sun Q."/>
            <person name="Mori K."/>
        </authorList>
    </citation>
    <scope>NUCLEOTIDE SEQUENCE [LARGE SCALE GENOMIC DNA]</scope>
    <source>
        <strain evidence="6 7">CCM 7759</strain>
    </source>
</reference>
<evidence type="ECO:0000259" key="5">
    <source>
        <dbReference type="PROSITE" id="PS50977"/>
    </source>
</evidence>
<dbReference type="Proteomes" id="UP001589776">
    <property type="component" value="Unassembled WGS sequence"/>
</dbReference>
<sequence>MVPRAGLDQTTVLNAAAELADAHGFDQVTLALLAQKLGVRTPSLYNHIDGLPGLKRKLSAYGLQQLYDRLLLSAAGLSGDDAVRAFAHAYLSFARSRPGLYELTLRAAEPDETEFARVGGEIVELIVRILGAYQLQEDAAIHAVRGLRSILHGFASLERIGGFRMPVGLDESFRVLLDTFLAGLRAIKSNEGGPA</sequence>
<dbReference type="Gene3D" id="1.10.10.60">
    <property type="entry name" value="Homeodomain-like"/>
    <property type="match status" value="1"/>
</dbReference>
<organism evidence="6 7">
    <name type="scientific">Paenibacillus chartarius</name>
    <dbReference type="NCBI Taxonomy" id="747481"/>
    <lineage>
        <taxon>Bacteria</taxon>
        <taxon>Bacillati</taxon>
        <taxon>Bacillota</taxon>
        <taxon>Bacilli</taxon>
        <taxon>Bacillales</taxon>
        <taxon>Paenibacillaceae</taxon>
        <taxon>Paenibacillus</taxon>
    </lineage>
</organism>
<dbReference type="EMBL" id="JBHLWN010000021">
    <property type="protein sequence ID" value="MFC0211647.1"/>
    <property type="molecule type" value="Genomic_DNA"/>
</dbReference>
<gene>
    <name evidence="6" type="ORF">ACFFK0_04130</name>
</gene>
<dbReference type="InterPro" id="IPR050109">
    <property type="entry name" value="HTH-type_TetR-like_transc_reg"/>
</dbReference>
<dbReference type="InterPro" id="IPR025996">
    <property type="entry name" value="MT1864/Rv1816-like_C"/>
</dbReference>
<accession>A0ABV6DG79</accession>
<name>A0ABV6DG79_9BACL</name>
<feature type="domain" description="HTH tetR-type" evidence="5">
    <location>
        <begin position="6"/>
        <end position="66"/>
    </location>
</feature>
<evidence type="ECO:0000256" key="2">
    <source>
        <dbReference type="ARBA" id="ARBA00023125"/>
    </source>
</evidence>
<keyword evidence="3" id="KW-0804">Transcription</keyword>
<evidence type="ECO:0000256" key="1">
    <source>
        <dbReference type="ARBA" id="ARBA00023015"/>
    </source>
</evidence>
<dbReference type="PANTHER" id="PTHR30055:SF239">
    <property type="entry name" value="TRANSCRIPTIONAL REGULATORY PROTEIN"/>
    <property type="match status" value="1"/>
</dbReference>
<proteinExistence type="predicted"/>
<dbReference type="InterPro" id="IPR009057">
    <property type="entry name" value="Homeodomain-like_sf"/>
</dbReference>
<comment type="caution">
    <text evidence="6">The sequence shown here is derived from an EMBL/GenBank/DDBJ whole genome shotgun (WGS) entry which is preliminary data.</text>
</comment>
<dbReference type="Pfam" id="PF00440">
    <property type="entry name" value="TetR_N"/>
    <property type="match status" value="1"/>
</dbReference>
<dbReference type="PANTHER" id="PTHR30055">
    <property type="entry name" value="HTH-TYPE TRANSCRIPTIONAL REGULATOR RUTR"/>
    <property type="match status" value="1"/>
</dbReference>
<keyword evidence="2 4" id="KW-0238">DNA-binding</keyword>
<protein>
    <submittedName>
        <fullName evidence="6">WHG domain-containing protein</fullName>
    </submittedName>
</protein>
<dbReference type="Gene3D" id="1.10.357.10">
    <property type="entry name" value="Tetracycline Repressor, domain 2"/>
    <property type="match status" value="1"/>
</dbReference>
<evidence type="ECO:0000313" key="7">
    <source>
        <dbReference type="Proteomes" id="UP001589776"/>
    </source>
</evidence>